<proteinExistence type="predicted"/>
<dbReference type="Proteomes" id="UP000276133">
    <property type="component" value="Unassembled WGS sequence"/>
</dbReference>
<dbReference type="OrthoDB" id="424753at2759"/>
<keyword evidence="2" id="KW-1185">Reference proteome</keyword>
<evidence type="ECO:0000313" key="2">
    <source>
        <dbReference type="Proteomes" id="UP000276133"/>
    </source>
</evidence>
<reference evidence="1 2" key="1">
    <citation type="journal article" date="2018" name="Sci. Rep.">
        <title>Genomic signatures of local adaptation to the degree of environmental predictability in rotifers.</title>
        <authorList>
            <person name="Franch-Gras L."/>
            <person name="Hahn C."/>
            <person name="Garcia-Roger E.M."/>
            <person name="Carmona M.J."/>
            <person name="Serra M."/>
            <person name="Gomez A."/>
        </authorList>
    </citation>
    <scope>NUCLEOTIDE SEQUENCE [LARGE SCALE GENOMIC DNA]</scope>
    <source>
        <strain evidence="1">HYR1</strain>
    </source>
</reference>
<dbReference type="AlphaFoldDB" id="A0A3M7QZ85"/>
<name>A0A3M7QZ85_BRAPC</name>
<gene>
    <name evidence="1" type="ORF">BpHYR1_022627</name>
</gene>
<accession>A0A3M7QZ85</accession>
<comment type="caution">
    <text evidence="1">The sequence shown here is derived from an EMBL/GenBank/DDBJ whole genome shotgun (WGS) entry which is preliminary data.</text>
</comment>
<feature type="non-terminal residue" evidence="1">
    <location>
        <position position="67"/>
    </location>
</feature>
<dbReference type="EMBL" id="REGN01004664">
    <property type="protein sequence ID" value="RNA16626.1"/>
    <property type="molecule type" value="Genomic_DNA"/>
</dbReference>
<organism evidence="1 2">
    <name type="scientific">Brachionus plicatilis</name>
    <name type="common">Marine rotifer</name>
    <name type="synonym">Brachionus muelleri</name>
    <dbReference type="NCBI Taxonomy" id="10195"/>
    <lineage>
        <taxon>Eukaryota</taxon>
        <taxon>Metazoa</taxon>
        <taxon>Spiralia</taxon>
        <taxon>Gnathifera</taxon>
        <taxon>Rotifera</taxon>
        <taxon>Eurotatoria</taxon>
        <taxon>Monogononta</taxon>
        <taxon>Pseudotrocha</taxon>
        <taxon>Ploima</taxon>
        <taxon>Brachionidae</taxon>
        <taxon>Brachionus</taxon>
    </lineage>
</organism>
<sequence length="67" mass="8025">MIINCPLPKFSKFKQYFLHCFFFRLIFGVVNENLWKILVKSRKLNSMNAAYIEPDPRLYEEKLPNGL</sequence>
<protein>
    <submittedName>
        <fullName evidence="1">Uncharacterized protein</fullName>
    </submittedName>
</protein>
<evidence type="ECO:0000313" key="1">
    <source>
        <dbReference type="EMBL" id="RNA16626.1"/>
    </source>
</evidence>